<evidence type="ECO:0000256" key="6">
    <source>
        <dbReference type="ARBA" id="ARBA00022723"/>
    </source>
</evidence>
<dbReference type="Pfam" id="PF00205">
    <property type="entry name" value="TPP_enzyme_M"/>
    <property type="match status" value="1"/>
</dbReference>
<dbReference type="InterPro" id="IPR011766">
    <property type="entry name" value="TPP_enzyme_TPP-bd"/>
</dbReference>
<comment type="cofactor">
    <cofactor evidence="1">
        <name>a metal cation</name>
        <dbReference type="ChEBI" id="CHEBI:25213"/>
    </cofactor>
</comment>
<dbReference type="PIRSF" id="PIRSF036565">
    <property type="entry name" value="Pyruvt_ip_decrb"/>
    <property type="match status" value="1"/>
</dbReference>
<evidence type="ECO:0000313" key="15">
    <source>
        <dbReference type="EMBL" id="BDZ49958.1"/>
    </source>
</evidence>
<evidence type="ECO:0000313" key="16">
    <source>
        <dbReference type="Proteomes" id="UP001321486"/>
    </source>
</evidence>
<keyword evidence="8" id="KW-0460">Magnesium</keyword>
<evidence type="ECO:0000256" key="2">
    <source>
        <dbReference type="ARBA" id="ARBA00001964"/>
    </source>
</evidence>
<gene>
    <name evidence="15" type="primary">kdc</name>
    <name evidence="15" type="ORF">GCM10025867_21990</name>
</gene>
<dbReference type="PANTHER" id="PTHR43452">
    <property type="entry name" value="PYRUVATE DECARBOXYLASE"/>
    <property type="match status" value="1"/>
</dbReference>
<dbReference type="Gene3D" id="3.40.50.1220">
    <property type="entry name" value="TPP-binding domain"/>
    <property type="match status" value="1"/>
</dbReference>
<dbReference type="PANTHER" id="PTHR43452:SF30">
    <property type="entry name" value="PYRUVATE DECARBOXYLASE ISOZYME 1-RELATED"/>
    <property type="match status" value="1"/>
</dbReference>
<dbReference type="InterPro" id="IPR047214">
    <property type="entry name" value="TPP_PDC_IPDC"/>
</dbReference>
<evidence type="ECO:0000256" key="8">
    <source>
        <dbReference type="ARBA" id="ARBA00022842"/>
    </source>
</evidence>
<evidence type="ECO:0000259" key="13">
    <source>
        <dbReference type="Pfam" id="PF02775"/>
    </source>
</evidence>
<dbReference type="InterPro" id="IPR012001">
    <property type="entry name" value="Thiamin_PyroP_enz_TPP-bd_dom"/>
</dbReference>
<name>A0ABM8GND3_9MICO</name>
<dbReference type="InterPro" id="IPR029061">
    <property type="entry name" value="THDP-binding"/>
</dbReference>
<evidence type="ECO:0000256" key="11">
    <source>
        <dbReference type="RuleBase" id="RU362132"/>
    </source>
</evidence>
<evidence type="ECO:0000259" key="12">
    <source>
        <dbReference type="Pfam" id="PF00205"/>
    </source>
</evidence>
<evidence type="ECO:0000256" key="7">
    <source>
        <dbReference type="ARBA" id="ARBA00022793"/>
    </source>
</evidence>
<evidence type="ECO:0000256" key="9">
    <source>
        <dbReference type="ARBA" id="ARBA00023052"/>
    </source>
</evidence>
<sequence>MIESELSALLQSMNEIADVVTVGQYLAHRLVELGGPHVFGLPGDFNLTLLDEMLTVPGIDWVGNTNELNAAYATDAYARTSRGVAGLVTTYGVGELSAINGIAGSFAEDVPVVQITGMPTTAARNSGALSHHTLVDGDYDHFFRAYKEVTVAGAILRAADASREIDRVLRAALDESKPVYLGIPMDVAAAPVSSAPLKRPLRATPSDAVALDDLRTALRDVLFGLDTVTILAGPRIHRRRAESLLERIAGHAGVRVATQASAKSMLPETHPASIGVYMGQMTPSPATRAAVDDAPLVILAGTVLSDVLTGFYSQGFDLENGVELGISSARVGAVTFHDVRLEDSLTVLDEVVADLALSSAAPVEARWPYRTPLEATAADAPLSQNELWTIVQEWLPTNAIAIADAGTAMYGALELQMPVGTDLLASPIWSSIGYTLPATLGTSLASERRSILFIGDGAAQLTAQELSTILHRGLTPIIVLINNDGYTIERVIQSPRAVYQDITRWNWAALPAALAPDVPVLTAQVRTAGDLRDALGRAAAASDRAVIVEAHLHPDDAPPLLAKLGAIAGGKPAE</sequence>
<feature type="domain" description="Thiamine pyrophosphate enzyme TPP-binding" evidence="13">
    <location>
        <begin position="421"/>
        <end position="549"/>
    </location>
</feature>
<protein>
    <recommendedName>
        <fullName evidence="5">Alpha-keto-acid decarboxylase</fullName>
    </recommendedName>
</protein>
<dbReference type="InterPro" id="IPR029035">
    <property type="entry name" value="DHS-like_NAD/FAD-binding_dom"/>
</dbReference>
<dbReference type="InterPro" id="IPR012110">
    <property type="entry name" value="PDC/IPDC-like"/>
</dbReference>
<dbReference type="Pfam" id="PF02775">
    <property type="entry name" value="TPP_enzyme_C"/>
    <property type="match status" value="1"/>
</dbReference>
<reference evidence="16" key="1">
    <citation type="journal article" date="2019" name="Int. J. Syst. Evol. Microbiol.">
        <title>The Global Catalogue of Microorganisms (GCM) 10K type strain sequencing project: providing services to taxonomists for standard genome sequencing and annotation.</title>
        <authorList>
            <consortium name="The Broad Institute Genomics Platform"/>
            <consortium name="The Broad Institute Genome Sequencing Center for Infectious Disease"/>
            <person name="Wu L."/>
            <person name="Ma J."/>
        </authorList>
    </citation>
    <scope>NUCLEOTIDE SEQUENCE [LARGE SCALE GENOMIC DNA]</scope>
    <source>
        <strain evidence="16">NBRC 108728</strain>
    </source>
</reference>
<dbReference type="SUPFAM" id="SSF52518">
    <property type="entry name" value="Thiamin diphosphate-binding fold (THDP-binding)"/>
    <property type="match status" value="2"/>
</dbReference>
<evidence type="ECO:0000256" key="10">
    <source>
        <dbReference type="ARBA" id="ARBA00023239"/>
    </source>
</evidence>
<dbReference type="CDD" id="cd02005">
    <property type="entry name" value="TPP_PDC_IPDC"/>
    <property type="match status" value="1"/>
</dbReference>
<comment type="similarity">
    <text evidence="4 11">Belongs to the TPP enzyme family.</text>
</comment>
<dbReference type="CDD" id="cd07038">
    <property type="entry name" value="TPP_PYR_PDC_IPDC_like"/>
    <property type="match status" value="1"/>
</dbReference>
<keyword evidence="10" id="KW-0456">Lyase</keyword>
<evidence type="ECO:0000256" key="1">
    <source>
        <dbReference type="ARBA" id="ARBA00001920"/>
    </source>
</evidence>
<dbReference type="Pfam" id="PF02776">
    <property type="entry name" value="TPP_enzyme_N"/>
    <property type="match status" value="1"/>
</dbReference>
<dbReference type="Proteomes" id="UP001321486">
    <property type="component" value="Chromosome"/>
</dbReference>
<keyword evidence="7" id="KW-0210">Decarboxylase</keyword>
<keyword evidence="16" id="KW-1185">Reference proteome</keyword>
<proteinExistence type="inferred from homology"/>
<dbReference type="SUPFAM" id="SSF52467">
    <property type="entry name" value="DHS-like NAD/FAD-binding domain"/>
    <property type="match status" value="1"/>
</dbReference>
<feature type="domain" description="Thiamine pyrophosphate enzyme N-terminal TPP-binding" evidence="14">
    <location>
        <begin position="21"/>
        <end position="130"/>
    </location>
</feature>
<feature type="domain" description="Thiamine pyrophosphate enzyme central" evidence="12">
    <location>
        <begin position="227"/>
        <end position="340"/>
    </location>
</feature>
<evidence type="ECO:0000256" key="5">
    <source>
        <dbReference type="ARBA" id="ARBA00020054"/>
    </source>
</evidence>
<keyword evidence="9 11" id="KW-0786">Thiamine pyrophosphate</keyword>
<dbReference type="InterPro" id="IPR012000">
    <property type="entry name" value="Thiamin_PyroP_enz_cen_dom"/>
</dbReference>
<dbReference type="EMBL" id="AP027732">
    <property type="protein sequence ID" value="BDZ49958.1"/>
    <property type="molecule type" value="Genomic_DNA"/>
</dbReference>
<comment type="cofactor">
    <cofactor evidence="2">
        <name>thiamine diphosphate</name>
        <dbReference type="ChEBI" id="CHEBI:58937"/>
    </cofactor>
</comment>
<dbReference type="Gene3D" id="3.40.50.970">
    <property type="match status" value="2"/>
</dbReference>
<evidence type="ECO:0000256" key="3">
    <source>
        <dbReference type="ARBA" id="ARBA00002938"/>
    </source>
</evidence>
<organism evidence="15 16">
    <name type="scientific">Frondihabitans sucicola</name>
    <dbReference type="NCBI Taxonomy" id="1268041"/>
    <lineage>
        <taxon>Bacteria</taxon>
        <taxon>Bacillati</taxon>
        <taxon>Actinomycetota</taxon>
        <taxon>Actinomycetes</taxon>
        <taxon>Micrococcales</taxon>
        <taxon>Microbacteriaceae</taxon>
        <taxon>Frondihabitans</taxon>
    </lineage>
</organism>
<evidence type="ECO:0000259" key="14">
    <source>
        <dbReference type="Pfam" id="PF02776"/>
    </source>
</evidence>
<comment type="function">
    <text evidence="3">Decarboxylates branched-chain and aromatic alpha-keto acids to aldehydes.</text>
</comment>
<accession>A0ABM8GND3</accession>
<dbReference type="InterPro" id="IPR047213">
    <property type="entry name" value="TPP_PYR_PDC_IPDC-like"/>
</dbReference>
<evidence type="ECO:0000256" key="4">
    <source>
        <dbReference type="ARBA" id="ARBA00007812"/>
    </source>
</evidence>
<keyword evidence="6" id="KW-0479">Metal-binding</keyword>